<sequence>MSLLPIMGASCMVGPEYVAPVAPIEETWDTEDHSLQKGEKSRVNLSWWKQFNDPQLNLLVEDAYGQNLSLKSAALRILESRAILGIAEGSMFPQSQALGGDLYRTRAPGGGNPYLNTTSFGFDAAWELDFWGKFRKSVNSADASLLADVADFDDILTSLTAEVATTYVNVRTIEERIAIARKNVELQEKSLNIVELQFEAGTVTELDVLQAKTLLTSTQSQIPRFQATLYKLHNALSVLLAKDADSIRSQLKGGKGIPVAPVKAGVGVPADLLRRRPDIRRAEMLAIAQSEQIGIAKADLYPSFTLVGFLGASANDFAGSSLDDVFNGDNSGFSFGPSFRWNILNYGRIKNKVRVEDARFEQVITAYQNIVLNAAREVEDGMTSFIHTKQEAEFLRQGVETSERSTDISMIQYKDGLTDYQRVLDSIRSLTQRQDQYAEVRGTIATDFIAMYKALGGGWEMRDRAEAIPLETRQKMLQRTDWGKFLEVPEPVEVSGNAKG</sequence>
<dbReference type="SUPFAM" id="SSF56954">
    <property type="entry name" value="Outer membrane efflux proteins (OEP)"/>
    <property type="match status" value="1"/>
</dbReference>
<keyword evidence="2" id="KW-0564">Palmitate</keyword>
<dbReference type="Proteomes" id="UP001597297">
    <property type="component" value="Unassembled WGS sequence"/>
</dbReference>
<keyword evidence="2" id="KW-1134">Transmembrane beta strand</keyword>
<dbReference type="Gene3D" id="1.20.1600.10">
    <property type="entry name" value="Outer membrane efflux proteins (OEP)"/>
    <property type="match status" value="1"/>
</dbReference>
<dbReference type="Gene3D" id="2.20.200.10">
    <property type="entry name" value="Outer membrane efflux proteins (OEP)"/>
    <property type="match status" value="1"/>
</dbReference>
<proteinExistence type="inferred from homology"/>
<keyword evidence="2" id="KW-0812">Transmembrane</keyword>
<dbReference type="NCBIfam" id="TIGR01845">
    <property type="entry name" value="outer_NodT"/>
    <property type="match status" value="1"/>
</dbReference>
<comment type="similarity">
    <text evidence="1 2">Belongs to the outer membrane factor (OMF) (TC 1.B.17) family.</text>
</comment>
<evidence type="ECO:0000313" key="4">
    <source>
        <dbReference type="Proteomes" id="UP001597297"/>
    </source>
</evidence>
<dbReference type="EMBL" id="JBHUJC010000041">
    <property type="protein sequence ID" value="MFD2277272.1"/>
    <property type="molecule type" value="Genomic_DNA"/>
</dbReference>
<keyword evidence="2" id="KW-0449">Lipoprotein</keyword>
<dbReference type="Pfam" id="PF02321">
    <property type="entry name" value="OEP"/>
    <property type="match status" value="2"/>
</dbReference>
<evidence type="ECO:0000256" key="2">
    <source>
        <dbReference type="RuleBase" id="RU362097"/>
    </source>
</evidence>
<accession>A0ABW5E4J4</accession>
<organism evidence="3 4">
    <name type="scientific">Rubritalea spongiae</name>
    <dbReference type="NCBI Taxonomy" id="430797"/>
    <lineage>
        <taxon>Bacteria</taxon>
        <taxon>Pseudomonadati</taxon>
        <taxon>Verrucomicrobiota</taxon>
        <taxon>Verrucomicrobiia</taxon>
        <taxon>Verrucomicrobiales</taxon>
        <taxon>Rubritaleaceae</taxon>
        <taxon>Rubritalea</taxon>
    </lineage>
</organism>
<dbReference type="InterPro" id="IPR003423">
    <property type="entry name" value="OMP_efflux"/>
</dbReference>
<evidence type="ECO:0000313" key="3">
    <source>
        <dbReference type="EMBL" id="MFD2277272.1"/>
    </source>
</evidence>
<reference evidence="4" key="1">
    <citation type="journal article" date="2019" name="Int. J. Syst. Evol. Microbiol.">
        <title>The Global Catalogue of Microorganisms (GCM) 10K type strain sequencing project: providing services to taxonomists for standard genome sequencing and annotation.</title>
        <authorList>
            <consortium name="The Broad Institute Genomics Platform"/>
            <consortium name="The Broad Institute Genome Sequencing Center for Infectious Disease"/>
            <person name="Wu L."/>
            <person name="Ma J."/>
        </authorList>
    </citation>
    <scope>NUCLEOTIDE SEQUENCE [LARGE SCALE GENOMIC DNA]</scope>
    <source>
        <strain evidence="4">JCM 16545</strain>
    </source>
</reference>
<keyword evidence="4" id="KW-1185">Reference proteome</keyword>
<gene>
    <name evidence="3" type="ORF">ACFSQZ_12395</name>
</gene>
<dbReference type="RefSeq" id="WP_377136960.1">
    <property type="nucleotide sequence ID" value="NZ_JBHUJC010000041.1"/>
</dbReference>
<dbReference type="PANTHER" id="PTHR30203:SF31">
    <property type="entry name" value="RND EFFLUX SYSTEM, OUTER MEMBRANE LIPOPROTEIN, NODT"/>
    <property type="match status" value="1"/>
</dbReference>
<evidence type="ECO:0000256" key="1">
    <source>
        <dbReference type="ARBA" id="ARBA00007613"/>
    </source>
</evidence>
<name>A0ABW5E4J4_9BACT</name>
<comment type="subcellular location">
    <subcellularLocation>
        <location evidence="2">Cell membrane</location>
        <topology evidence="2">Lipid-anchor</topology>
    </subcellularLocation>
</comment>
<dbReference type="PANTHER" id="PTHR30203">
    <property type="entry name" value="OUTER MEMBRANE CATION EFFLUX PROTEIN"/>
    <property type="match status" value="1"/>
</dbReference>
<keyword evidence="2" id="KW-0472">Membrane</keyword>
<dbReference type="InterPro" id="IPR010131">
    <property type="entry name" value="MdtP/NodT-like"/>
</dbReference>
<protein>
    <submittedName>
        <fullName evidence="3">Efflux transporter outer membrane subunit</fullName>
    </submittedName>
</protein>
<comment type="caution">
    <text evidence="3">The sequence shown here is derived from an EMBL/GenBank/DDBJ whole genome shotgun (WGS) entry which is preliminary data.</text>
</comment>